<comment type="caution">
    <text evidence="8">Lacks conserved residue(s) required for the propagation of feature annotation.</text>
</comment>
<comment type="function">
    <text evidence="8">Catalyzes the transfer of the enolpyruvyl moiety of phosphoenolpyruvate (PEP) to the 5-hydroxyl of shikimate-3-phosphate (S3P) to produce enolpyruvyl shikimate-3-phosphate and inorganic phosphate.</text>
</comment>
<keyword evidence="5 8" id="KW-0808">Transferase</keyword>
<dbReference type="PROSITE" id="PS00104">
    <property type="entry name" value="EPSP_SYNTHASE_1"/>
    <property type="match status" value="1"/>
</dbReference>
<feature type="binding site" evidence="8">
    <location>
        <position position="316"/>
    </location>
    <ligand>
        <name>3-phosphoshikimate</name>
        <dbReference type="ChEBI" id="CHEBI:145989"/>
    </ligand>
</feature>
<proteinExistence type="inferred from homology"/>
<feature type="active site" description="Proton acceptor" evidence="8">
    <location>
        <position position="316"/>
    </location>
</feature>
<feature type="binding site" evidence="8">
    <location>
        <position position="168"/>
    </location>
    <ligand>
        <name>3-phosphoshikimate</name>
        <dbReference type="ChEBI" id="CHEBI:145989"/>
    </ligand>
</feature>
<evidence type="ECO:0000313" key="11">
    <source>
        <dbReference type="Proteomes" id="UP000186074"/>
    </source>
</evidence>
<dbReference type="PROSITE" id="PS00885">
    <property type="entry name" value="EPSP_SYNTHASE_2"/>
    <property type="match status" value="1"/>
</dbReference>
<dbReference type="RefSeq" id="WP_076083678.1">
    <property type="nucleotide sequence ID" value="NZ_CP019070.1"/>
</dbReference>
<keyword evidence="11" id="KW-1185">Reference proteome</keyword>
<gene>
    <name evidence="8" type="primary">aroA</name>
    <name evidence="10" type="ORF">LPB137_01955</name>
</gene>
<dbReference type="GO" id="GO:0009423">
    <property type="term" value="P:chorismate biosynthetic process"/>
    <property type="evidence" value="ECO:0007669"/>
    <property type="project" value="UniProtKB-UniRule"/>
</dbReference>
<feature type="binding site" evidence="8">
    <location>
        <position position="170"/>
    </location>
    <ligand>
        <name>phosphoenolpyruvate</name>
        <dbReference type="ChEBI" id="CHEBI:58702"/>
    </ligand>
</feature>
<evidence type="ECO:0000313" key="10">
    <source>
        <dbReference type="EMBL" id="APW64692.1"/>
    </source>
</evidence>
<feature type="binding site" evidence="8">
    <location>
        <position position="343"/>
    </location>
    <ligand>
        <name>3-phosphoshikimate</name>
        <dbReference type="ChEBI" id="CHEBI:145989"/>
    </ligand>
</feature>
<sequence>MEKFSIKKLDKAFNIEIDSIASDKSISHRCAMFSLFSNETSYIKNFLTAEDTLNTLSIVEQLGATIKRDGSSVEITPTSKLSEPNDVLDCGNSGTAMRLFCGLLASVDGAFTLVGDKYLMNRPMKRVANPLRSIGAQIDGREEGNKAPLFIRGVKELTPFTYHSPVDSAQVKSAMILAALRASGVCKYKENELTRDHTERMLKGMSAKLHTDEDGFINIHPLEGNLKPLNITVPTDPSSAFFFALAAAITKNSRVLIKNVTLNPTRIEAYHVLKRMGVTVNFIEKENVYEPIGDIEVINNELNAVDVNENISWLIDELPALSIAMSLAKGKSTVSNAKELRVKESDRISAVVGNLKLCGVDYIEHEDGYEINGGRITKATITSCGDHRIAMSFAIAGLNSDMEIEDTQCIDTSFPNFKEILDSLY</sequence>
<dbReference type="InterPro" id="IPR023193">
    <property type="entry name" value="EPSP_synthase_CS"/>
</dbReference>
<dbReference type="UniPathway" id="UPA00053">
    <property type="reaction ID" value="UER00089"/>
</dbReference>
<evidence type="ECO:0000256" key="2">
    <source>
        <dbReference type="ARBA" id="ARBA00009948"/>
    </source>
</evidence>
<comment type="subcellular location">
    <subcellularLocation>
        <location evidence="8">Cytoplasm</location>
    </subcellularLocation>
</comment>
<dbReference type="KEGG" id="alp:LPB137_01955"/>
<dbReference type="InterPro" id="IPR036968">
    <property type="entry name" value="Enolpyruvate_Tfrase_sf"/>
</dbReference>
<evidence type="ECO:0000256" key="1">
    <source>
        <dbReference type="ARBA" id="ARBA00004811"/>
    </source>
</evidence>
<feature type="binding site" evidence="8">
    <location>
        <position position="25"/>
    </location>
    <ligand>
        <name>3-phosphoshikimate</name>
        <dbReference type="ChEBI" id="CHEBI:145989"/>
    </ligand>
</feature>
<dbReference type="HAMAP" id="MF_00210">
    <property type="entry name" value="EPSP_synth"/>
    <property type="match status" value="1"/>
</dbReference>
<dbReference type="GO" id="GO:0009073">
    <property type="term" value="P:aromatic amino acid family biosynthetic process"/>
    <property type="evidence" value="ECO:0007669"/>
    <property type="project" value="UniProtKB-KW"/>
</dbReference>
<dbReference type="PANTHER" id="PTHR21090">
    <property type="entry name" value="AROM/DEHYDROQUINATE SYNTHASE"/>
    <property type="match status" value="1"/>
</dbReference>
<dbReference type="GO" id="GO:0005737">
    <property type="term" value="C:cytoplasm"/>
    <property type="evidence" value="ECO:0007669"/>
    <property type="project" value="UniProtKB-SubCell"/>
</dbReference>
<dbReference type="Pfam" id="PF00275">
    <property type="entry name" value="EPSP_synthase"/>
    <property type="match status" value="1"/>
</dbReference>
<dbReference type="EMBL" id="CP019070">
    <property type="protein sequence ID" value="APW64692.1"/>
    <property type="molecule type" value="Genomic_DNA"/>
</dbReference>
<name>A0A1P8KJF5_9BACT</name>
<dbReference type="CDD" id="cd01556">
    <property type="entry name" value="EPSP_synthase"/>
    <property type="match status" value="1"/>
</dbReference>
<comment type="subunit">
    <text evidence="8">Monomer.</text>
</comment>
<dbReference type="GO" id="GO:0008652">
    <property type="term" value="P:amino acid biosynthetic process"/>
    <property type="evidence" value="ECO:0007669"/>
    <property type="project" value="UniProtKB-KW"/>
</dbReference>
<dbReference type="InterPro" id="IPR001986">
    <property type="entry name" value="Enolpyruvate_Tfrase_dom"/>
</dbReference>
<dbReference type="AlphaFoldDB" id="A0A1P8KJF5"/>
<feature type="binding site" evidence="8">
    <location>
        <position position="170"/>
    </location>
    <ligand>
        <name>3-phosphoshikimate</name>
        <dbReference type="ChEBI" id="CHEBI:145989"/>
    </ligand>
</feature>
<feature type="binding site" evidence="8">
    <location>
        <position position="122"/>
    </location>
    <ligand>
        <name>phosphoenolpyruvate</name>
        <dbReference type="ChEBI" id="CHEBI:58702"/>
    </ligand>
</feature>
<evidence type="ECO:0000256" key="3">
    <source>
        <dbReference type="ARBA" id="ARBA00022490"/>
    </source>
</evidence>
<keyword evidence="6 8" id="KW-0057">Aromatic amino acid biosynthesis</keyword>
<feature type="binding site" evidence="8">
    <location>
        <position position="388"/>
    </location>
    <ligand>
        <name>phosphoenolpyruvate</name>
        <dbReference type="ChEBI" id="CHEBI:58702"/>
    </ligand>
</feature>
<dbReference type="InterPro" id="IPR013792">
    <property type="entry name" value="RNA3'P_cycl/enolpyr_Trfase_a/b"/>
</dbReference>
<dbReference type="Gene3D" id="3.65.10.10">
    <property type="entry name" value="Enolpyruvate transferase domain"/>
    <property type="match status" value="2"/>
</dbReference>
<evidence type="ECO:0000256" key="6">
    <source>
        <dbReference type="ARBA" id="ARBA00023141"/>
    </source>
</evidence>
<dbReference type="STRING" id="1850254.LPB137_01955"/>
<evidence type="ECO:0000256" key="5">
    <source>
        <dbReference type="ARBA" id="ARBA00022679"/>
    </source>
</evidence>
<reference evidence="10 11" key="1">
    <citation type="submission" date="2017-01" db="EMBL/GenBank/DDBJ databases">
        <title>Genome sequencing of Arcobacter sp. LPB0137.</title>
        <authorList>
            <person name="Lee G.-W."/>
            <person name="Yi H."/>
        </authorList>
    </citation>
    <scope>NUCLEOTIDE SEQUENCE [LARGE SCALE GENOMIC DNA]</scope>
    <source>
        <strain evidence="10 11">LPB0137</strain>
    </source>
</reference>
<evidence type="ECO:0000256" key="8">
    <source>
        <dbReference type="HAMAP-Rule" id="MF_00210"/>
    </source>
</evidence>
<dbReference type="SUPFAM" id="SSF55205">
    <property type="entry name" value="EPT/RTPC-like"/>
    <property type="match status" value="1"/>
</dbReference>
<accession>A0A1P8KJF5</accession>
<feature type="binding site" evidence="8">
    <location>
        <position position="347"/>
    </location>
    <ligand>
        <name>phosphoenolpyruvate</name>
        <dbReference type="ChEBI" id="CHEBI:58702"/>
    </ligand>
</feature>
<dbReference type="NCBIfam" id="TIGR01356">
    <property type="entry name" value="aroA"/>
    <property type="match status" value="1"/>
</dbReference>
<organism evidence="10 11">
    <name type="scientific">Poseidonibacter parvus</name>
    <dbReference type="NCBI Taxonomy" id="1850254"/>
    <lineage>
        <taxon>Bacteria</taxon>
        <taxon>Pseudomonadati</taxon>
        <taxon>Campylobacterota</taxon>
        <taxon>Epsilonproteobacteria</taxon>
        <taxon>Campylobacterales</taxon>
        <taxon>Arcobacteraceae</taxon>
        <taxon>Poseidonibacter</taxon>
    </lineage>
</organism>
<feature type="binding site" evidence="8">
    <location>
        <position position="94"/>
    </location>
    <ligand>
        <name>phosphoenolpyruvate</name>
        <dbReference type="ChEBI" id="CHEBI:58702"/>
    </ligand>
</feature>
<dbReference type="Proteomes" id="UP000186074">
    <property type="component" value="Chromosome"/>
</dbReference>
<dbReference type="FunFam" id="3.65.10.10:FF:000005">
    <property type="entry name" value="3-phosphoshikimate 1-carboxyvinyltransferase"/>
    <property type="match status" value="1"/>
</dbReference>
<comment type="pathway">
    <text evidence="1 8">Metabolic intermediate biosynthesis; chorismate biosynthesis; chorismate from D-erythrose 4-phosphate and phosphoenolpyruvate: step 6/7.</text>
</comment>
<protein>
    <recommendedName>
        <fullName evidence="8">3-phosphoshikimate 1-carboxyvinyltransferase</fullName>
        <ecNumber evidence="8">2.5.1.19</ecNumber>
    </recommendedName>
    <alternativeName>
        <fullName evidence="8">5-enolpyruvylshikimate-3-phosphate synthase</fullName>
        <shortName evidence="8">EPSP synthase</shortName>
        <shortName evidence="8">EPSPS</shortName>
    </alternativeName>
</protein>
<evidence type="ECO:0000259" key="9">
    <source>
        <dbReference type="Pfam" id="PF00275"/>
    </source>
</evidence>
<feature type="binding site" evidence="8">
    <location>
        <position position="24"/>
    </location>
    <ligand>
        <name>phosphoenolpyruvate</name>
        <dbReference type="ChEBI" id="CHEBI:58702"/>
    </ligand>
</feature>
<dbReference type="EC" id="2.5.1.19" evidence="8"/>
<dbReference type="InterPro" id="IPR006264">
    <property type="entry name" value="EPSP_synthase"/>
</dbReference>
<feature type="binding site" evidence="8">
    <location>
        <position position="24"/>
    </location>
    <ligand>
        <name>3-phosphoshikimate</name>
        <dbReference type="ChEBI" id="CHEBI:145989"/>
    </ligand>
</feature>
<evidence type="ECO:0000256" key="7">
    <source>
        <dbReference type="ARBA" id="ARBA00044633"/>
    </source>
</evidence>
<evidence type="ECO:0000256" key="4">
    <source>
        <dbReference type="ARBA" id="ARBA00022605"/>
    </source>
</evidence>
<keyword evidence="3 8" id="KW-0963">Cytoplasm</keyword>
<comment type="similarity">
    <text evidence="2 8">Belongs to the EPSP synthase family.</text>
</comment>
<dbReference type="PIRSF" id="PIRSF000505">
    <property type="entry name" value="EPSPS"/>
    <property type="match status" value="1"/>
</dbReference>
<dbReference type="OrthoDB" id="9809920at2"/>
<dbReference type="PANTHER" id="PTHR21090:SF5">
    <property type="entry name" value="PENTAFUNCTIONAL AROM POLYPEPTIDE"/>
    <property type="match status" value="1"/>
</dbReference>
<feature type="binding site" evidence="8">
    <location>
        <position position="29"/>
    </location>
    <ligand>
        <name>3-phosphoshikimate</name>
        <dbReference type="ChEBI" id="CHEBI:145989"/>
    </ligand>
</feature>
<keyword evidence="4 8" id="KW-0028">Amino-acid biosynthesis</keyword>
<dbReference type="GO" id="GO:0003866">
    <property type="term" value="F:3-phosphoshikimate 1-carboxyvinyltransferase activity"/>
    <property type="evidence" value="ECO:0007669"/>
    <property type="project" value="UniProtKB-UniRule"/>
</dbReference>
<comment type="catalytic activity">
    <reaction evidence="7">
        <text>3-phosphoshikimate + phosphoenolpyruvate = 5-O-(1-carboxyvinyl)-3-phosphoshikimate + phosphate</text>
        <dbReference type="Rhea" id="RHEA:21256"/>
        <dbReference type="ChEBI" id="CHEBI:43474"/>
        <dbReference type="ChEBI" id="CHEBI:57701"/>
        <dbReference type="ChEBI" id="CHEBI:58702"/>
        <dbReference type="ChEBI" id="CHEBI:145989"/>
        <dbReference type="EC" id="2.5.1.19"/>
    </reaction>
    <physiologicalReaction direction="left-to-right" evidence="7">
        <dbReference type="Rhea" id="RHEA:21257"/>
    </physiologicalReaction>
</comment>
<feature type="domain" description="Enolpyruvate transferase" evidence="9">
    <location>
        <begin position="19"/>
        <end position="421"/>
    </location>
</feature>